<evidence type="ECO:0000256" key="5">
    <source>
        <dbReference type="SAM" id="MobiDB-lite"/>
    </source>
</evidence>
<dbReference type="PANTHER" id="PTHR31719:SF116">
    <property type="entry name" value="NAC DOMAIN-CONTAINING PROTEIN"/>
    <property type="match status" value="1"/>
</dbReference>
<comment type="caution">
    <text evidence="7">The sequence shown here is derived from an EMBL/GenBank/DDBJ whole genome shotgun (WGS) entry which is preliminary data.</text>
</comment>
<evidence type="ECO:0000313" key="8">
    <source>
        <dbReference type="Proteomes" id="UP000604825"/>
    </source>
</evidence>
<keyword evidence="4" id="KW-0539">Nucleus</keyword>
<dbReference type="GO" id="GO:0003677">
    <property type="term" value="F:DNA binding"/>
    <property type="evidence" value="ECO:0007669"/>
    <property type="project" value="UniProtKB-KW"/>
</dbReference>
<evidence type="ECO:0000259" key="6">
    <source>
        <dbReference type="PROSITE" id="PS51005"/>
    </source>
</evidence>
<feature type="domain" description="NAC" evidence="6">
    <location>
        <begin position="10"/>
        <end position="168"/>
    </location>
</feature>
<name>A0A811NH21_9POAL</name>
<gene>
    <name evidence="7" type="ORF">NCGR_LOCUS16246</name>
</gene>
<evidence type="ECO:0000256" key="4">
    <source>
        <dbReference type="ARBA" id="ARBA00023242"/>
    </source>
</evidence>
<feature type="region of interest" description="Disordered" evidence="5">
    <location>
        <begin position="172"/>
        <end position="220"/>
    </location>
</feature>
<evidence type="ECO:0000256" key="3">
    <source>
        <dbReference type="ARBA" id="ARBA00023163"/>
    </source>
</evidence>
<dbReference type="Pfam" id="PF02365">
    <property type="entry name" value="NAM"/>
    <property type="match status" value="1"/>
</dbReference>
<dbReference type="OrthoDB" id="654904at2759"/>
<dbReference type="SUPFAM" id="SSF101941">
    <property type="entry name" value="NAC domain"/>
    <property type="match status" value="1"/>
</dbReference>
<keyword evidence="1" id="KW-0805">Transcription regulation</keyword>
<sequence>MSSAANALGLPPGVRFDPTPEELVEFYLMPRALGQPTAVPGIIIEDAEATTSSRHPWKLLTRNRRTDDDEAYFFERIATSGDDAKGGAAARQDRSCGGGRWTWVGQKRFPDEVLPLRGEGEQVSWGKYSLNLQEGRRKGGSTGWVMHEYTIASPQCPCPVKLCHVAFTGHGQKRQRVPDDGEGEGQELEAGTPQNKRVATVSTPSSSAITTPTPDHGLRETRAQNQQQTTSSVGNFWGSDAGFSQESSIRFSQESSITILDPWYPDARTSHQEPFLLDQGLAQNQEYFSSNQPQAYHQEQFVNQGMPSAEAFCAMLLASGLGSSNPGQEPPSGQPLTKEEQLSLQLDQLFGGISTPHCPPIQPVTVSDDAAYHEEHIQTTAPAATADLPLPMDQESFTTEQSHGDMDDLPEFFKGWSDLDTFTDTSGVQDYDDGIAAGTLAADDPADGTCYDGGNGNFAALVTT</sequence>
<dbReference type="Proteomes" id="UP000604825">
    <property type="component" value="Unassembled WGS sequence"/>
</dbReference>
<keyword evidence="3" id="KW-0804">Transcription</keyword>
<dbReference type="AlphaFoldDB" id="A0A811NH21"/>
<dbReference type="InterPro" id="IPR036093">
    <property type="entry name" value="NAC_dom_sf"/>
</dbReference>
<reference evidence="7" key="1">
    <citation type="submission" date="2020-10" db="EMBL/GenBank/DDBJ databases">
        <authorList>
            <person name="Han B."/>
            <person name="Lu T."/>
            <person name="Zhao Q."/>
            <person name="Huang X."/>
            <person name="Zhao Y."/>
        </authorList>
    </citation>
    <scope>NUCLEOTIDE SEQUENCE</scope>
</reference>
<evidence type="ECO:0000256" key="2">
    <source>
        <dbReference type="ARBA" id="ARBA00023125"/>
    </source>
</evidence>
<dbReference type="GO" id="GO:0006355">
    <property type="term" value="P:regulation of DNA-templated transcription"/>
    <property type="evidence" value="ECO:0007669"/>
    <property type="project" value="InterPro"/>
</dbReference>
<dbReference type="EMBL" id="CAJGYO010000004">
    <property type="protein sequence ID" value="CAD6223857.1"/>
    <property type="molecule type" value="Genomic_DNA"/>
</dbReference>
<organism evidence="7 8">
    <name type="scientific">Miscanthus lutarioriparius</name>
    <dbReference type="NCBI Taxonomy" id="422564"/>
    <lineage>
        <taxon>Eukaryota</taxon>
        <taxon>Viridiplantae</taxon>
        <taxon>Streptophyta</taxon>
        <taxon>Embryophyta</taxon>
        <taxon>Tracheophyta</taxon>
        <taxon>Spermatophyta</taxon>
        <taxon>Magnoliopsida</taxon>
        <taxon>Liliopsida</taxon>
        <taxon>Poales</taxon>
        <taxon>Poaceae</taxon>
        <taxon>PACMAD clade</taxon>
        <taxon>Panicoideae</taxon>
        <taxon>Andropogonodae</taxon>
        <taxon>Andropogoneae</taxon>
        <taxon>Saccharinae</taxon>
        <taxon>Miscanthus</taxon>
    </lineage>
</organism>
<dbReference type="PANTHER" id="PTHR31719">
    <property type="entry name" value="NAC TRANSCRIPTION FACTOR 56"/>
    <property type="match status" value="1"/>
</dbReference>
<feature type="compositionally biased region" description="Low complexity" evidence="5">
    <location>
        <begin position="198"/>
        <end position="214"/>
    </location>
</feature>
<accession>A0A811NH21</accession>
<dbReference type="InterPro" id="IPR003441">
    <property type="entry name" value="NAC-dom"/>
</dbReference>
<proteinExistence type="predicted"/>
<dbReference type="Gene3D" id="2.170.150.80">
    <property type="entry name" value="NAC domain"/>
    <property type="match status" value="1"/>
</dbReference>
<keyword evidence="8" id="KW-1185">Reference proteome</keyword>
<protein>
    <recommendedName>
        <fullName evidence="6">NAC domain-containing protein</fullName>
    </recommendedName>
</protein>
<evidence type="ECO:0000313" key="7">
    <source>
        <dbReference type="EMBL" id="CAD6223857.1"/>
    </source>
</evidence>
<keyword evidence="2" id="KW-0238">DNA-binding</keyword>
<evidence type="ECO:0000256" key="1">
    <source>
        <dbReference type="ARBA" id="ARBA00023015"/>
    </source>
</evidence>
<dbReference type="PROSITE" id="PS51005">
    <property type="entry name" value="NAC"/>
    <property type="match status" value="1"/>
</dbReference>